<dbReference type="InterPro" id="IPR017996">
    <property type="entry name" value="MRJP/yellow-related"/>
</dbReference>
<comment type="caution">
    <text evidence="6">The sequence shown here is derived from an EMBL/GenBank/DDBJ whole genome shotgun (WGS) entry which is preliminary data.</text>
</comment>
<dbReference type="InterPro" id="IPR011042">
    <property type="entry name" value="6-blade_b-propeller_TolB-like"/>
</dbReference>
<protein>
    <recommendedName>
        <fullName evidence="8">Bee-milk protein</fullName>
    </recommendedName>
</protein>
<evidence type="ECO:0000313" key="6">
    <source>
        <dbReference type="EMBL" id="KAG5666907.1"/>
    </source>
</evidence>
<proteinExistence type="inferred from homology"/>
<dbReference type="PANTHER" id="PTHR10009">
    <property type="entry name" value="PROTEIN YELLOW-RELATED"/>
    <property type="match status" value="1"/>
</dbReference>
<sequence>MLVQIVKFLLVLSTATLLDASCDLSTNILQDLTFQLSGSNLVWPCQSTKNIFTQSHRYIPRNVIMTRSQIHRDEAFVTLPRLKNGVPFTLGKISLRRGQCNTAVTPYPCWSLQEEGNCQALQSAVDIYFDGNEILWVLDTGIVNTLEQPVRRCPPKVVGINAKTGRVVQVFDLSSLVVANSRLQHLVVEYDNNGNCFIYIADAGSRAIIVWDVTNNKSFRVVLPAAACAESSSDVLYILLVQRSSGRYLYFTYLKSPRLFSIKTDHLRQGAGAGAVVDVGPKPHGLQIVLLGTDNKSGIFLRYKGQSDIYMWDAETCFKAANFIEVQRGGECRLATQVMPGYRRHMWTIESNFQDYISDNLGCVGASITIHPVVKSEE</sequence>
<accession>A0A9J6BBJ4</accession>
<dbReference type="Gene3D" id="2.120.10.30">
    <property type="entry name" value="TolB, C-terminal domain"/>
    <property type="match status" value="1"/>
</dbReference>
<dbReference type="EMBL" id="JADBJN010000004">
    <property type="protein sequence ID" value="KAG5666907.1"/>
    <property type="molecule type" value="Genomic_DNA"/>
</dbReference>
<keyword evidence="7" id="KW-1185">Reference proteome</keyword>
<evidence type="ECO:0000256" key="4">
    <source>
        <dbReference type="ARBA" id="ARBA00022729"/>
    </source>
</evidence>
<comment type="subcellular location">
    <subcellularLocation>
        <location evidence="1">Secreted</location>
    </subcellularLocation>
</comment>
<dbReference type="SUPFAM" id="SSF50974">
    <property type="entry name" value="Nitrous oxide reductase, N-terminal domain"/>
    <property type="match status" value="1"/>
</dbReference>
<gene>
    <name evidence="6" type="ORF">PVAND_014914</name>
</gene>
<dbReference type="OrthoDB" id="6583604at2759"/>
<dbReference type="PANTHER" id="PTHR10009:SF6">
    <property type="entry name" value="FI16876P1"/>
    <property type="match status" value="1"/>
</dbReference>
<dbReference type="Pfam" id="PF03022">
    <property type="entry name" value="MRJP"/>
    <property type="match status" value="1"/>
</dbReference>
<evidence type="ECO:0008006" key="8">
    <source>
        <dbReference type="Google" id="ProtNLM"/>
    </source>
</evidence>
<dbReference type="Proteomes" id="UP001107558">
    <property type="component" value="Chromosome 4"/>
</dbReference>
<organism evidence="6 7">
    <name type="scientific">Polypedilum vanderplanki</name>
    <name type="common">Sleeping chironomid midge</name>
    <dbReference type="NCBI Taxonomy" id="319348"/>
    <lineage>
        <taxon>Eukaryota</taxon>
        <taxon>Metazoa</taxon>
        <taxon>Ecdysozoa</taxon>
        <taxon>Arthropoda</taxon>
        <taxon>Hexapoda</taxon>
        <taxon>Insecta</taxon>
        <taxon>Pterygota</taxon>
        <taxon>Neoptera</taxon>
        <taxon>Endopterygota</taxon>
        <taxon>Diptera</taxon>
        <taxon>Nematocera</taxon>
        <taxon>Chironomoidea</taxon>
        <taxon>Chironomidae</taxon>
        <taxon>Chironominae</taxon>
        <taxon>Polypedilum</taxon>
        <taxon>Polypedilum</taxon>
    </lineage>
</organism>
<keyword evidence="4 5" id="KW-0732">Signal</keyword>
<keyword evidence="3" id="KW-0964">Secreted</keyword>
<evidence type="ECO:0000256" key="5">
    <source>
        <dbReference type="SAM" id="SignalP"/>
    </source>
</evidence>
<comment type="similarity">
    <text evidence="2">Belongs to the major royal jelly protein family.</text>
</comment>
<feature type="chain" id="PRO_5039951253" description="Bee-milk protein" evidence="5">
    <location>
        <begin position="21"/>
        <end position="378"/>
    </location>
</feature>
<name>A0A9J6BBJ4_POLVA</name>
<dbReference type="AlphaFoldDB" id="A0A9J6BBJ4"/>
<feature type="signal peptide" evidence="5">
    <location>
        <begin position="1"/>
        <end position="20"/>
    </location>
</feature>
<evidence type="ECO:0000256" key="1">
    <source>
        <dbReference type="ARBA" id="ARBA00004613"/>
    </source>
</evidence>
<reference evidence="6" key="1">
    <citation type="submission" date="2021-03" db="EMBL/GenBank/DDBJ databases">
        <title>Chromosome level genome of the anhydrobiotic midge Polypedilum vanderplanki.</title>
        <authorList>
            <person name="Yoshida Y."/>
            <person name="Kikawada T."/>
            <person name="Gusev O."/>
        </authorList>
    </citation>
    <scope>NUCLEOTIDE SEQUENCE</scope>
    <source>
        <strain evidence="6">NIAS01</strain>
        <tissue evidence="6">Whole body or cell culture</tissue>
    </source>
</reference>
<evidence type="ECO:0000256" key="2">
    <source>
        <dbReference type="ARBA" id="ARBA00009127"/>
    </source>
</evidence>
<evidence type="ECO:0000256" key="3">
    <source>
        <dbReference type="ARBA" id="ARBA00022525"/>
    </source>
</evidence>
<evidence type="ECO:0000313" key="7">
    <source>
        <dbReference type="Proteomes" id="UP001107558"/>
    </source>
</evidence>
<dbReference type="InterPro" id="IPR011045">
    <property type="entry name" value="N2O_reductase_N"/>
</dbReference>
<dbReference type="GO" id="GO:0005576">
    <property type="term" value="C:extracellular region"/>
    <property type="evidence" value="ECO:0007669"/>
    <property type="project" value="UniProtKB-SubCell"/>
</dbReference>